<evidence type="ECO:0008006" key="4">
    <source>
        <dbReference type="Google" id="ProtNLM"/>
    </source>
</evidence>
<protein>
    <recommendedName>
        <fullName evidence="4">Asp23/Gls24 family envelope stress response protein</fullName>
    </recommendedName>
</protein>
<dbReference type="Proteomes" id="UP000516660">
    <property type="component" value="Chromosome"/>
</dbReference>
<dbReference type="AlphaFoldDB" id="A0A7L7Z333"/>
<sequence length="137" mass="13455">MTLDDDASAAPAAVPAASPVPVPLPAPAELSRDLTVALRDVSGVADVYAPRSSVLLVAQQVVEGVVSGGSDRADQLVAVETGEGTVVVQASIAVDASSRASDTARAAVDAIRARLAEAVGAEAAALATVTVRVGSIG</sequence>
<name>A0A7L7Z333_9MICO</name>
<feature type="region of interest" description="Disordered" evidence="1">
    <location>
        <begin position="1"/>
        <end position="22"/>
    </location>
</feature>
<accession>A0A7L7Z333</accession>
<evidence type="ECO:0000313" key="3">
    <source>
        <dbReference type="Proteomes" id="UP000516660"/>
    </source>
</evidence>
<proteinExistence type="predicted"/>
<gene>
    <name evidence="2" type="ORF">H9X71_02050</name>
</gene>
<dbReference type="KEGG" id="czh:H9X71_02050"/>
<dbReference type="EMBL" id="CP061274">
    <property type="protein sequence ID" value="QOD44164.1"/>
    <property type="molecule type" value="Genomic_DNA"/>
</dbReference>
<reference evidence="2 3" key="1">
    <citation type="submission" date="2020-08" db="EMBL/GenBank/DDBJ databases">
        <title>Description of Clavibacter zhangzhiyonge sp. nov., a phytopathogenic actinobacterium isolated from barley seeds, causing leaf brown spot and decline.</title>
        <authorList>
            <person name="Tian Q."/>
            <person name="Chuan J."/>
            <person name="Zhao W."/>
            <person name="Li X."/>
        </authorList>
    </citation>
    <scope>NUCLEOTIDE SEQUENCE [LARGE SCALE GENOMIC DNA]</scope>
    <source>
        <strain evidence="2 3">DM1</strain>
    </source>
</reference>
<evidence type="ECO:0000256" key="1">
    <source>
        <dbReference type="SAM" id="MobiDB-lite"/>
    </source>
</evidence>
<dbReference type="RefSeq" id="WP_191148096.1">
    <property type="nucleotide sequence ID" value="NZ_CP061274.1"/>
</dbReference>
<organism evidence="2 3">
    <name type="scientific">Clavibacter zhangzhiyongii</name>
    <dbReference type="NCBI Taxonomy" id="2768071"/>
    <lineage>
        <taxon>Bacteria</taxon>
        <taxon>Bacillati</taxon>
        <taxon>Actinomycetota</taxon>
        <taxon>Actinomycetes</taxon>
        <taxon>Micrococcales</taxon>
        <taxon>Microbacteriaceae</taxon>
        <taxon>Clavibacter</taxon>
    </lineage>
</organism>
<evidence type="ECO:0000313" key="2">
    <source>
        <dbReference type="EMBL" id="QOD44164.1"/>
    </source>
</evidence>
<feature type="compositionally biased region" description="Low complexity" evidence="1">
    <location>
        <begin position="8"/>
        <end position="17"/>
    </location>
</feature>
<keyword evidence="3" id="KW-1185">Reference proteome</keyword>